<keyword evidence="2" id="KW-1185">Reference proteome</keyword>
<organism evidence="1 2">
    <name type="scientific">Mycena citricolor</name>
    <dbReference type="NCBI Taxonomy" id="2018698"/>
    <lineage>
        <taxon>Eukaryota</taxon>
        <taxon>Fungi</taxon>
        <taxon>Dikarya</taxon>
        <taxon>Basidiomycota</taxon>
        <taxon>Agaricomycotina</taxon>
        <taxon>Agaricomycetes</taxon>
        <taxon>Agaricomycetidae</taxon>
        <taxon>Agaricales</taxon>
        <taxon>Marasmiineae</taxon>
        <taxon>Mycenaceae</taxon>
        <taxon>Mycena</taxon>
    </lineage>
</organism>
<comment type="caution">
    <text evidence="1">The sequence shown here is derived from an EMBL/GenBank/DDBJ whole genome shotgun (WGS) entry which is preliminary data.</text>
</comment>
<name>A0AAD2K3A8_9AGAR</name>
<dbReference type="EMBL" id="CAVNYO010000403">
    <property type="protein sequence ID" value="CAK5275019.1"/>
    <property type="molecule type" value="Genomic_DNA"/>
</dbReference>
<sequence length="54" mass="5769">RHVASNVEVKGCAVLSDGSSRHEGCERARKAPVSVNRLVKLSGSHWARVAPTAM</sequence>
<feature type="non-terminal residue" evidence="1">
    <location>
        <position position="1"/>
    </location>
</feature>
<proteinExistence type="predicted"/>
<protein>
    <submittedName>
        <fullName evidence="1">Uncharacterized protein</fullName>
    </submittedName>
</protein>
<evidence type="ECO:0000313" key="2">
    <source>
        <dbReference type="Proteomes" id="UP001295794"/>
    </source>
</evidence>
<dbReference type="AlphaFoldDB" id="A0AAD2K3A8"/>
<accession>A0AAD2K3A8</accession>
<dbReference type="Proteomes" id="UP001295794">
    <property type="component" value="Unassembled WGS sequence"/>
</dbReference>
<evidence type="ECO:0000313" key="1">
    <source>
        <dbReference type="EMBL" id="CAK5275019.1"/>
    </source>
</evidence>
<reference evidence="1" key="1">
    <citation type="submission" date="2023-11" db="EMBL/GenBank/DDBJ databases">
        <authorList>
            <person name="De Vega J J."/>
            <person name="De Vega J J."/>
        </authorList>
    </citation>
    <scope>NUCLEOTIDE SEQUENCE</scope>
</reference>
<gene>
    <name evidence="1" type="ORF">MYCIT1_LOCUS22521</name>
</gene>